<comment type="caution">
    <text evidence="1">The sequence shown here is derived from an EMBL/GenBank/DDBJ whole genome shotgun (WGS) entry which is preliminary data.</text>
</comment>
<proteinExistence type="predicted"/>
<accession>A0A815XB31</accession>
<evidence type="ECO:0000313" key="1">
    <source>
        <dbReference type="EMBL" id="CAF1555350.1"/>
    </source>
</evidence>
<gene>
    <name evidence="1" type="ORF">ZHD862_LOCUS39440</name>
</gene>
<evidence type="ECO:0000313" key="2">
    <source>
        <dbReference type="Proteomes" id="UP000663864"/>
    </source>
</evidence>
<feature type="non-terminal residue" evidence="1">
    <location>
        <position position="1"/>
    </location>
</feature>
<name>A0A815XB31_9BILA</name>
<dbReference type="AlphaFoldDB" id="A0A815XB31"/>
<organism evidence="1 2">
    <name type="scientific">Rotaria sordida</name>
    <dbReference type="NCBI Taxonomy" id="392033"/>
    <lineage>
        <taxon>Eukaryota</taxon>
        <taxon>Metazoa</taxon>
        <taxon>Spiralia</taxon>
        <taxon>Gnathifera</taxon>
        <taxon>Rotifera</taxon>
        <taxon>Eurotatoria</taxon>
        <taxon>Bdelloidea</taxon>
        <taxon>Philodinida</taxon>
        <taxon>Philodinidae</taxon>
        <taxon>Rotaria</taxon>
    </lineage>
</organism>
<dbReference type="Proteomes" id="UP000663864">
    <property type="component" value="Unassembled WGS sequence"/>
</dbReference>
<dbReference type="EMBL" id="CAJNOT010018829">
    <property type="protein sequence ID" value="CAF1555350.1"/>
    <property type="molecule type" value="Genomic_DNA"/>
</dbReference>
<sequence>FNLGRRAPRRPVPGDFLRYGPAQSYLL</sequence>
<protein>
    <submittedName>
        <fullName evidence="1">Uncharacterized protein</fullName>
    </submittedName>
</protein>
<reference evidence="1" key="1">
    <citation type="submission" date="2021-02" db="EMBL/GenBank/DDBJ databases">
        <authorList>
            <person name="Nowell W R."/>
        </authorList>
    </citation>
    <scope>NUCLEOTIDE SEQUENCE</scope>
</reference>